<dbReference type="OrthoDB" id="218666at2759"/>
<dbReference type="EMBL" id="SDOX01000007">
    <property type="protein sequence ID" value="TFJ86842.1"/>
    <property type="molecule type" value="Genomic_DNA"/>
</dbReference>
<evidence type="ECO:0000256" key="1">
    <source>
        <dbReference type="SAM" id="SignalP"/>
    </source>
</evidence>
<comment type="caution">
    <text evidence="3">The sequence shown here is derived from an EMBL/GenBank/DDBJ whole genome shotgun (WGS) entry which is preliminary data.</text>
</comment>
<accession>A0A4D9D736</accession>
<evidence type="ECO:0000313" key="3">
    <source>
        <dbReference type="EMBL" id="TFJ86844.1"/>
    </source>
</evidence>
<keyword evidence="1" id="KW-0732">Signal</keyword>
<feature type="chain" id="PRO_5036118159" evidence="1">
    <location>
        <begin position="25"/>
        <end position="293"/>
    </location>
</feature>
<dbReference type="AlphaFoldDB" id="A0A4D9D736"/>
<reference evidence="3 4" key="1">
    <citation type="submission" date="2019-01" db="EMBL/GenBank/DDBJ databases">
        <title>Nuclear Genome Assembly of the Microalgal Biofuel strain Nannochloropsis salina CCMP1776.</title>
        <authorList>
            <person name="Hovde B."/>
        </authorList>
    </citation>
    <scope>NUCLEOTIDE SEQUENCE [LARGE SCALE GENOMIC DNA]</scope>
    <source>
        <strain evidence="3 4">CCMP1776</strain>
    </source>
</reference>
<evidence type="ECO:0000313" key="4">
    <source>
        <dbReference type="Proteomes" id="UP000355283"/>
    </source>
</evidence>
<keyword evidence="4" id="KW-1185">Reference proteome</keyword>
<dbReference type="Proteomes" id="UP000355283">
    <property type="component" value="Unassembled WGS sequence"/>
</dbReference>
<evidence type="ECO:0000313" key="2">
    <source>
        <dbReference type="EMBL" id="TFJ86842.1"/>
    </source>
</evidence>
<dbReference type="EMBL" id="SDOX01000007">
    <property type="protein sequence ID" value="TFJ86844.1"/>
    <property type="molecule type" value="Genomic_DNA"/>
</dbReference>
<sequence>MSLRILLSTSMLVLCTLLPNLAMGNKKTGIFSKIASTKRDMQGVVSTGIEKGSSWAAASAAGRQGGMLEGFFDMFETMLDKQWGTPNSLLDQDLMGLMQDVFVRDPEHTRLLQEAWADPEIFRYLVDELPFFSVIKPLRALREKKVLSPQDGIEAVVKLKETMGKVISSLQSVRDPEAFAEKMYNYATSTDSKWRSLLERVEKGDKMASLDMQQFLLNKEIGDLIDLEAFGFGGVLPDVLSKAISSVREQEPLIWNSVLSDPVAKRYLEDPMLAVKEALDVAKDYGEAMMKSS</sequence>
<gene>
    <name evidence="2" type="ORF">NSK_001930</name>
    <name evidence="3" type="ORF">NSK_001932</name>
</gene>
<organism evidence="3 4">
    <name type="scientific">Nannochloropsis salina CCMP1776</name>
    <dbReference type="NCBI Taxonomy" id="1027361"/>
    <lineage>
        <taxon>Eukaryota</taxon>
        <taxon>Sar</taxon>
        <taxon>Stramenopiles</taxon>
        <taxon>Ochrophyta</taxon>
        <taxon>Eustigmatophyceae</taxon>
        <taxon>Eustigmatales</taxon>
        <taxon>Monodopsidaceae</taxon>
        <taxon>Microchloropsis</taxon>
        <taxon>Microchloropsis salina</taxon>
    </lineage>
</organism>
<name>A0A4D9D736_9STRA</name>
<proteinExistence type="predicted"/>
<feature type="signal peptide" evidence="1">
    <location>
        <begin position="1"/>
        <end position="24"/>
    </location>
</feature>
<protein>
    <submittedName>
        <fullName evidence="3">Uncharacterized protein</fullName>
    </submittedName>
</protein>